<organism evidence="2">
    <name type="scientific">Anguilla anguilla</name>
    <name type="common">European freshwater eel</name>
    <name type="synonym">Muraena anguilla</name>
    <dbReference type="NCBI Taxonomy" id="7936"/>
    <lineage>
        <taxon>Eukaryota</taxon>
        <taxon>Metazoa</taxon>
        <taxon>Chordata</taxon>
        <taxon>Craniata</taxon>
        <taxon>Vertebrata</taxon>
        <taxon>Euteleostomi</taxon>
        <taxon>Actinopterygii</taxon>
        <taxon>Neopterygii</taxon>
        <taxon>Teleostei</taxon>
        <taxon>Anguilliformes</taxon>
        <taxon>Anguillidae</taxon>
        <taxon>Anguilla</taxon>
    </lineage>
</organism>
<keyword evidence="1" id="KW-0812">Transmembrane</keyword>
<reference evidence="2" key="2">
    <citation type="journal article" date="2015" name="Fish Shellfish Immunol.">
        <title>Early steps in the European eel (Anguilla anguilla)-Vibrio vulnificus interaction in the gills: Role of the RtxA13 toxin.</title>
        <authorList>
            <person name="Callol A."/>
            <person name="Pajuelo D."/>
            <person name="Ebbesson L."/>
            <person name="Teles M."/>
            <person name="MacKenzie S."/>
            <person name="Amaro C."/>
        </authorList>
    </citation>
    <scope>NUCLEOTIDE SEQUENCE</scope>
</reference>
<reference evidence="2" key="1">
    <citation type="submission" date="2014-11" db="EMBL/GenBank/DDBJ databases">
        <authorList>
            <person name="Amaro Gonzalez C."/>
        </authorList>
    </citation>
    <scope>NUCLEOTIDE SEQUENCE</scope>
</reference>
<keyword evidence="1" id="KW-0472">Membrane</keyword>
<dbReference type="EMBL" id="GBXM01096531">
    <property type="protein sequence ID" value="JAH12046.1"/>
    <property type="molecule type" value="Transcribed_RNA"/>
</dbReference>
<name>A0A0E9Q570_ANGAN</name>
<evidence type="ECO:0000313" key="2">
    <source>
        <dbReference type="EMBL" id="JAH12046.1"/>
    </source>
</evidence>
<sequence>MVFSSLFSISGLVLYMIYLFIHLSSTRKSH</sequence>
<evidence type="ECO:0000256" key="1">
    <source>
        <dbReference type="SAM" id="Phobius"/>
    </source>
</evidence>
<proteinExistence type="predicted"/>
<keyword evidence="1" id="KW-1133">Transmembrane helix</keyword>
<dbReference type="AlphaFoldDB" id="A0A0E9Q570"/>
<feature type="transmembrane region" description="Helical" evidence="1">
    <location>
        <begin position="6"/>
        <end position="24"/>
    </location>
</feature>
<accession>A0A0E9Q570</accession>
<protein>
    <submittedName>
        <fullName evidence="2">Uncharacterized protein</fullName>
    </submittedName>
</protein>